<proteinExistence type="predicted"/>
<dbReference type="EMBL" id="DOTR01000081">
    <property type="protein sequence ID" value="HCA03259.1"/>
    <property type="molecule type" value="Genomic_DNA"/>
</dbReference>
<name>A0A3D0KJB7_9GAMM</name>
<evidence type="ECO:0000313" key="1">
    <source>
        <dbReference type="EMBL" id="HCA03259.1"/>
    </source>
</evidence>
<dbReference type="AlphaFoldDB" id="A0A3D0KJB7"/>
<gene>
    <name evidence="1" type="ORF">DEO68_14050</name>
</gene>
<sequence length="127" mass="14561">MHHSDANLTLHELIYAVIPNLNRAEKLVLNTLESLIEVAENPLDVVKRNEQRHAFSLEVHRVRINIEHLLERYRADVDRVLRSGGEVKGPIVVPDALEADAIRSAIDIYLHVRSFQRGERRQPLPGH</sequence>
<organism evidence="1">
    <name type="scientific">Halomonas campaniensis</name>
    <dbReference type="NCBI Taxonomy" id="213554"/>
    <lineage>
        <taxon>Bacteria</taxon>
        <taxon>Pseudomonadati</taxon>
        <taxon>Pseudomonadota</taxon>
        <taxon>Gammaproteobacteria</taxon>
        <taxon>Oceanospirillales</taxon>
        <taxon>Halomonadaceae</taxon>
        <taxon>Halomonas</taxon>
    </lineage>
</organism>
<protein>
    <submittedName>
        <fullName evidence="1">Uncharacterized protein</fullName>
    </submittedName>
</protein>
<comment type="caution">
    <text evidence="1">The sequence shown here is derived from an EMBL/GenBank/DDBJ whole genome shotgun (WGS) entry which is preliminary data.</text>
</comment>
<accession>A0A3D0KJB7</accession>
<reference evidence="1" key="1">
    <citation type="journal article" date="2018" name="Nat. Biotechnol.">
        <title>A standardized bacterial taxonomy based on genome phylogeny substantially revises the tree of life.</title>
        <authorList>
            <person name="Parks D.H."/>
            <person name="Chuvochina M."/>
            <person name="Waite D.W."/>
            <person name="Rinke C."/>
            <person name="Skarshewski A."/>
            <person name="Chaumeil P.A."/>
            <person name="Hugenholtz P."/>
        </authorList>
    </citation>
    <scope>NUCLEOTIDE SEQUENCE [LARGE SCALE GENOMIC DNA]</scope>
    <source>
        <strain evidence="1">UBA11284</strain>
    </source>
</reference>